<dbReference type="AlphaFoldDB" id="A0A4Z0HIS6"/>
<dbReference type="PANTHER" id="PTHR47506:SF7">
    <property type="entry name" value="TRANSCRIPTIONAL REGULATORY PROTEIN"/>
    <property type="match status" value="1"/>
</dbReference>
<dbReference type="EMBL" id="RWKA01000025">
    <property type="protein sequence ID" value="TGB36454.1"/>
    <property type="molecule type" value="Genomic_DNA"/>
</dbReference>
<accession>A0A4Z0HIS6</accession>
<protein>
    <submittedName>
        <fullName evidence="4">TetR/AcrR family transcriptional regulator</fullName>
    </submittedName>
</protein>
<reference evidence="4 5" key="1">
    <citation type="submission" date="2018-12" db="EMBL/GenBank/DDBJ databases">
        <title>Draft genome sequences of Mycolicibacterium peregrinum isolated from a pig with lymphadenitis and from soil on the same Japanese pig farm.</title>
        <authorList>
            <person name="Komatsu T."/>
            <person name="Ohya K."/>
            <person name="Sawai K."/>
            <person name="Odoi J.O."/>
            <person name="Otsu K."/>
            <person name="Ota A."/>
            <person name="Ito T."/>
            <person name="Kawai M."/>
            <person name="Maruyama F."/>
        </authorList>
    </citation>
    <scope>NUCLEOTIDE SEQUENCE [LARGE SCALE GENOMIC DNA]</scope>
    <source>
        <strain evidence="4 5">138</strain>
    </source>
</reference>
<evidence type="ECO:0000313" key="4">
    <source>
        <dbReference type="EMBL" id="TGB36454.1"/>
    </source>
</evidence>
<evidence type="ECO:0000256" key="3">
    <source>
        <dbReference type="ARBA" id="ARBA00023163"/>
    </source>
</evidence>
<keyword evidence="5" id="KW-1185">Reference proteome</keyword>
<dbReference type="InterPro" id="IPR009057">
    <property type="entry name" value="Homeodomain-like_sf"/>
</dbReference>
<dbReference type="PROSITE" id="PS50977">
    <property type="entry name" value="HTH_TETR_2"/>
    <property type="match status" value="1"/>
</dbReference>
<dbReference type="SUPFAM" id="SSF46689">
    <property type="entry name" value="Homeodomain-like"/>
    <property type="match status" value="1"/>
</dbReference>
<comment type="caution">
    <text evidence="4">The sequence shown here is derived from an EMBL/GenBank/DDBJ whole genome shotgun (WGS) entry which is preliminary data.</text>
</comment>
<keyword evidence="2" id="KW-0238">DNA-binding</keyword>
<dbReference type="Gene3D" id="1.10.357.10">
    <property type="entry name" value="Tetracycline Repressor, domain 2"/>
    <property type="match status" value="1"/>
</dbReference>
<gene>
    <name evidence="4" type="ORF">EJD98_29405</name>
</gene>
<dbReference type="PRINTS" id="PR00455">
    <property type="entry name" value="HTHTETR"/>
</dbReference>
<dbReference type="GO" id="GO:0003677">
    <property type="term" value="F:DNA binding"/>
    <property type="evidence" value="ECO:0007669"/>
    <property type="project" value="UniProtKB-UniRule"/>
</dbReference>
<evidence type="ECO:0000256" key="1">
    <source>
        <dbReference type="ARBA" id="ARBA00023015"/>
    </source>
</evidence>
<dbReference type="InterPro" id="IPR001647">
    <property type="entry name" value="HTH_TetR"/>
</dbReference>
<dbReference type="SUPFAM" id="SSF48498">
    <property type="entry name" value="Tetracyclin repressor-like, C-terminal domain"/>
    <property type="match status" value="1"/>
</dbReference>
<evidence type="ECO:0000256" key="2">
    <source>
        <dbReference type="ARBA" id="ARBA00023125"/>
    </source>
</evidence>
<dbReference type="PANTHER" id="PTHR47506">
    <property type="entry name" value="TRANSCRIPTIONAL REGULATORY PROTEIN"/>
    <property type="match status" value="1"/>
</dbReference>
<keyword evidence="3" id="KW-0804">Transcription</keyword>
<organism evidence="4 5">
    <name type="scientific">Mycolicibacterium peregrinum</name>
    <name type="common">Mycobacterium peregrinum</name>
    <dbReference type="NCBI Taxonomy" id="43304"/>
    <lineage>
        <taxon>Bacteria</taxon>
        <taxon>Bacillati</taxon>
        <taxon>Actinomycetota</taxon>
        <taxon>Actinomycetes</taxon>
        <taxon>Mycobacteriales</taxon>
        <taxon>Mycobacteriaceae</taxon>
        <taxon>Mycolicibacterium</taxon>
    </lineage>
</organism>
<dbReference type="InterPro" id="IPR036271">
    <property type="entry name" value="Tet_transcr_reg_TetR-rel_C_sf"/>
</dbReference>
<proteinExistence type="predicted"/>
<sequence>MIVSLSARIGKDKLRDREVAMARSTTDRKAETRRRIIETASERFKQDGIDGSGIATLMSDAGLTNGAFYAHFSSKGDLVANVVADQLQAQRDSLGALPSGREALEAFVREYLSPHHRDHPGTGCPNAALLDEIGRCDDAVRDAYTEGMQSIVDVIAAHLSPRRPSTARTTAVGLFTVLVATLQLARAVSDRQLSDDILASGIINAQLLLDSEPEGK</sequence>
<dbReference type="Proteomes" id="UP000297792">
    <property type="component" value="Unassembled WGS sequence"/>
</dbReference>
<keyword evidence="1" id="KW-0805">Transcription regulation</keyword>
<evidence type="ECO:0000313" key="5">
    <source>
        <dbReference type="Proteomes" id="UP000297792"/>
    </source>
</evidence>
<dbReference type="Gene3D" id="1.10.10.60">
    <property type="entry name" value="Homeodomain-like"/>
    <property type="match status" value="1"/>
</dbReference>
<name>A0A4Z0HIS6_MYCPR</name>
<dbReference type="Pfam" id="PF00440">
    <property type="entry name" value="TetR_N"/>
    <property type="match status" value="1"/>
</dbReference>